<dbReference type="EMBL" id="UHIV01000001">
    <property type="protein sequence ID" value="SUP52350.1"/>
    <property type="molecule type" value="Genomic_DNA"/>
</dbReference>
<evidence type="ECO:0000313" key="2">
    <source>
        <dbReference type="Proteomes" id="UP000254621"/>
    </source>
</evidence>
<proteinExistence type="predicted"/>
<name>A0A380NYJ5_WEIVI</name>
<dbReference type="AlphaFoldDB" id="A0A380NYJ5"/>
<dbReference type="Proteomes" id="UP000254621">
    <property type="component" value="Unassembled WGS sequence"/>
</dbReference>
<accession>A0A380NYJ5</accession>
<protein>
    <submittedName>
        <fullName evidence="1">Uncharacterized protein</fullName>
    </submittedName>
</protein>
<organism evidence="1 2">
    <name type="scientific">Weissella viridescens</name>
    <name type="common">Lactobacillus viridescens</name>
    <dbReference type="NCBI Taxonomy" id="1629"/>
    <lineage>
        <taxon>Bacteria</taxon>
        <taxon>Bacillati</taxon>
        <taxon>Bacillota</taxon>
        <taxon>Bacilli</taxon>
        <taxon>Lactobacillales</taxon>
        <taxon>Lactobacillaceae</taxon>
        <taxon>Weissella</taxon>
    </lineage>
</organism>
<sequence length="107" mass="11840">MCQLKHYLEGNGDLSAVKLDITGTPFKKPSGTCYVAFLLEVLSRIRILQISLAARVQLKLWVMQWGKSSSDCCAMSSCGLKSKQGSGYRGGMLMKEWLIAHEQNVAK</sequence>
<reference evidence="1 2" key="1">
    <citation type="submission" date="2018-06" db="EMBL/GenBank/DDBJ databases">
        <authorList>
            <consortium name="Pathogen Informatics"/>
            <person name="Doyle S."/>
        </authorList>
    </citation>
    <scope>NUCLEOTIDE SEQUENCE [LARGE SCALE GENOMIC DNA]</scope>
    <source>
        <strain evidence="1 2">NCTC13645</strain>
    </source>
</reference>
<evidence type="ECO:0000313" key="1">
    <source>
        <dbReference type="EMBL" id="SUP52350.1"/>
    </source>
</evidence>
<gene>
    <name evidence="1" type="ORF">NCTC13645_00235</name>
</gene>